<proteinExistence type="predicted"/>
<feature type="domain" description="BanI/HgiCI N-terminal" evidence="1">
    <location>
        <begin position="19"/>
        <end position="62"/>
    </location>
</feature>
<keyword evidence="3" id="KW-1185">Reference proteome</keyword>
<sequence>MNPVYQRNVEDLRQLASMFWPSELSKQEAELSVIPKLIETQDQFIAILSVSVSNLNGLFQII</sequence>
<gene>
    <name evidence="2" type="ORF">VB695_00415</name>
</gene>
<evidence type="ECO:0000313" key="2">
    <source>
        <dbReference type="EMBL" id="MEA5606567.1"/>
    </source>
</evidence>
<reference evidence="2 3" key="1">
    <citation type="submission" date="2023-12" db="EMBL/GenBank/DDBJ databases">
        <title>Baltic Sea Cyanobacteria.</title>
        <authorList>
            <person name="Delbaje E."/>
            <person name="Fewer D.P."/>
            <person name="Shishido T.K."/>
        </authorList>
    </citation>
    <scope>NUCLEOTIDE SEQUENCE [LARGE SCALE GENOMIC DNA]</scope>
    <source>
        <strain evidence="2 3">UHCC 0060</strain>
    </source>
</reference>
<dbReference type="EMBL" id="JAYGHK010000002">
    <property type="protein sequence ID" value="MEA5606567.1"/>
    <property type="molecule type" value="Genomic_DNA"/>
</dbReference>
<protein>
    <recommendedName>
        <fullName evidence="1">BanI/HgiCI N-terminal domain-containing protein</fullName>
    </recommendedName>
</protein>
<organism evidence="2 3">
    <name type="scientific">Nodularia spumigena UHCC 0060</name>
    <dbReference type="NCBI Taxonomy" id="3110300"/>
    <lineage>
        <taxon>Bacteria</taxon>
        <taxon>Bacillati</taxon>
        <taxon>Cyanobacteriota</taxon>
        <taxon>Cyanophyceae</taxon>
        <taxon>Nostocales</taxon>
        <taxon>Nodulariaceae</taxon>
        <taxon>Nodularia</taxon>
    </lineage>
</organism>
<comment type="caution">
    <text evidence="2">The sequence shown here is derived from an EMBL/GenBank/DDBJ whole genome shotgun (WGS) entry which is preliminary data.</text>
</comment>
<name>A0ABU5UKP0_NODSP</name>
<accession>A0ABU5UKP0</accession>
<dbReference type="RefSeq" id="WP_323208933.1">
    <property type="nucleotide sequence ID" value="NZ_JAYGHK010000002.1"/>
</dbReference>
<dbReference type="Proteomes" id="UP001303285">
    <property type="component" value="Unassembled WGS sequence"/>
</dbReference>
<evidence type="ECO:0000313" key="3">
    <source>
        <dbReference type="Proteomes" id="UP001303285"/>
    </source>
</evidence>
<dbReference type="InterPro" id="IPR058974">
    <property type="entry name" value="RE_BanI/HgiCI_N"/>
</dbReference>
<dbReference type="Pfam" id="PF24447">
    <property type="entry name" value="RE_BanI"/>
    <property type="match status" value="1"/>
</dbReference>
<evidence type="ECO:0000259" key="1">
    <source>
        <dbReference type="Pfam" id="PF24447"/>
    </source>
</evidence>